<reference evidence="3 4" key="1">
    <citation type="journal article" date="2017" name="ISME J.">
        <title>Potential for microbial H2 and metal transformations associated with novel bacteria and archaea in deep terrestrial subsurface sediments.</title>
        <authorList>
            <person name="Hernsdorf A.W."/>
            <person name="Amano Y."/>
            <person name="Miyakawa K."/>
            <person name="Ise K."/>
            <person name="Suzuki Y."/>
            <person name="Anantharaman K."/>
            <person name="Probst A."/>
            <person name="Burstein D."/>
            <person name="Thomas B.C."/>
            <person name="Banfield J.F."/>
        </authorList>
    </citation>
    <scope>NUCLEOTIDE SEQUENCE [LARGE SCALE GENOMIC DNA]</scope>
    <source>
        <strain evidence="3">HGW-Actinobacteria-3</strain>
    </source>
</reference>
<feature type="region of interest" description="Disordered" evidence="1">
    <location>
        <begin position="1"/>
        <end position="28"/>
    </location>
</feature>
<feature type="transmembrane region" description="Helical" evidence="2">
    <location>
        <begin position="29"/>
        <end position="49"/>
    </location>
</feature>
<dbReference type="AlphaFoldDB" id="A0A2N3G662"/>
<feature type="region of interest" description="Disordered" evidence="1">
    <location>
        <begin position="135"/>
        <end position="159"/>
    </location>
</feature>
<evidence type="ECO:0000256" key="2">
    <source>
        <dbReference type="SAM" id="Phobius"/>
    </source>
</evidence>
<dbReference type="EMBL" id="PHEX01000027">
    <property type="protein sequence ID" value="PKQ28201.1"/>
    <property type="molecule type" value="Genomic_DNA"/>
</dbReference>
<keyword evidence="2" id="KW-1133">Transmembrane helix</keyword>
<protein>
    <recommendedName>
        <fullName evidence="5">Cell division protein FtsL</fullName>
    </recommendedName>
</protein>
<accession>A0A2N3G662</accession>
<keyword evidence="2" id="KW-0812">Transmembrane</keyword>
<proteinExistence type="predicted"/>
<organism evidence="3 4">
    <name type="scientific">Candidatus Anoxymicrobium japonicum</name>
    <dbReference type="NCBI Taxonomy" id="2013648"/>
    <lineage>
        <taxon>Bacteria</taxon>
        <taxon>Bacillati</taxon>
        <taxon>Actinomycetota</taxon>
        <taxon>Candidatus Geothermincolia</taxon>
        <taxon>Candidatus Geothermincolales</taxon>
        <taxon>Candidatus Anoxymicrobiaceae</taxon>
        <taxon>Candidatus Anoxymicrobium</taxon>
    </lineage>
</organism>
<evidence type="ECO:0000313" key="3">
    <source>
        <dbReference type="EMBL" id="PKQ28201.1"/>
    </source>
</evidence>
<dbReference type="Proteomes" id="UP000233654">
    <property type="component" value="Unassembled WGS sequence"/>
</dbReference>
<evidence type="ECO:0000256" key="1">
    <source>
        <dbReference type="SAM" id="MobiDB-lite"/>
    </source>
</evidence>
<keyword evidence="2" id="KW-0472">Membrane</keyword>
<gene>
    <name evidence="3" type="ORF">CVT63_03910</name>
</gene>
<comment type="caution">
    <text evidence="3">The sequence shown here is derived from an EMBL/GenBank/DDBJ whole genome shotgun (WGS) entry which is preliminary data.</text>
</comment>
<feature type="compositionally biased region" description="Gly residues" evidence="1">
    <location>
        <begin position="150"/>
        <end position="159"/>
    </location>
</feature>
<name>A0A2N3G662_9ACTN</name>
<sequence>MHKRNAKKAGSTGVRGGQKPKTLRERKRGPGFGTLAVLLLLAAACMFALTQNQFAVRCDLKVMRLKDNVTAEKFEQERLRLNLARLKSPERVARIAIDELELSEPDGVIYLKYTRDANGELSCQSALEKRDKIASVTPKVKSKKESSGADGPGGTLTRR</sequence>
<evidence type="ECO:0000313" key="4">
    <source>
        <dbReference type="Proteomes" id="UP000233654"/>
    </source>
</evidence>
<evidence type="ECO:0008006" key="5">
    <source>
        <dbReference type="Google" id="ProtNLM"/>
    </source>
</evidence>